<dbReference type="InterPro" id="IPR036095">
    <property type="entry name" value="PTS_EIIB-like_sf"/>
</dbReference>
<protein>
    <submittedName>
        <fullName evidence="10">ROK family protein</fullName>
    </submittedName>
</protein>
<keyword evidence="11" id="KW-1185">Reference proteome</keyword>
<dbReference type="SUPFAM" id="SSF53067">
    <property type="entry name" value="Actin-like ATPase domain"/>
    <property type="match status" value="1"/>
</dbReference>
<evidence type="ECO:0000259" key="9">
    <source>
        <dbReference type="PROSITE" id="PS51100"/>
    </source>
</evidence>
<dbReference type="InterPro" id="IPR051819">
    <property type="entry name" value="PTS_sugar-specific_EIIB"/>
</dbReference>
<dbReference type="InterPro" id="IPR043129">
    <property type="entry name" value="ATPase_NBD"/>
</dbReference>
<sequence>MTKQQYQLWILEHQSDDYILERKNEDLIQLDTSYAVASVQFSSIEDNTLVEISIVSKKDERTKFYLHFELKEEEHAKKLFDEMVETLIRLKGEKKVRVLLSCSAGLTTSMFASMLTEAAATLGLDYEFNAVSCMNIYEEADHYDLILIAPQIGYMLNRLRSSLPDHLILQIPTAYFASYNTGETIQFIQKSLDDYCRKKNDNKKKICHCKKSQKRILSIVIQINKNKQRISYRLYNKNEVLDENLIIKPTYRIQDLYDIIDTLLLKYTFIDCISIATPGIVNDNKHFVEAYTGSIIDIHELFEEKYHISTYVFNNANAACVGFSLEHPEYSHIIFHSQPFGVGHGGQGIIANKMLLTGYKGIAGELRYYLHRMQLSDDENKLIWTEAGALEVVTKALLPSIITIGPEAVAISCRMTPDMKEIKKTLSSFIPEEYLPEFYSIQDPIPYMLDGLAHLADEII</sequence>
<evidence type="ECO:0000256" key="3">
    <source>
        <dbReference type="ARBA" id="ARBA00022553"/>
    </source>
</evidence>
<reference evidence="10 11" key="1">
    <citation type="submission" date="2020-08" db="EMBL/GenBank/DDBJ databases">
        <authorList>
            <person name="Liu C."/>
            <person name="Sun Q."/>
        </authorList>
    </citation>
    <scope>NUCLEOTIDE SEQUENCE [LARGE SCALE GENOMIC DNA]</scope>
    <source>
        <strain evidence="10 11">NSJ-22</strain>
    </source>
</reference>
<dbReference type="Gene3D" id="3.40.50.2300">
    <property type="match status" value="1"/>
</dbReference>
<evidence type="ECO:0000313" key="11">
    <source>
        <dbReference type="Proteomes" id="UP000603474"/>
    </source>
</evidence>
<keyword evidence="6" id="KW-0598">Phosphotransferase system</keyword>
<gene>
    <name evidence="10" type="ORF">H8909_00350</name>
</gene>
<feature type="modified residue" description="Phosphocysteine; by EIIA" evidence="8">
    <location>
        <position position="102"/>
    </location>
</feature>
<evidence type="ECO:0000256" key="6">
    <source>
        <dbReference type="ARBA" id="ARBA00022683"/>
    </source>
</evidence>
<evidence type="ECO:0000313" key="10">
    <source>
        <dbReference type="EMBL" id="MBC6008716.1"/>
    </source>
</evidence>
<evidence type="ECO:0000256" key="2">
    <source>
        <dbReference type="ARBA" id="ARBA00022448"/>
    </source>
</evidence>
<proteinExistence type="inferred from homology"/>
<evidence type="ECO:0000256" key="4">
    <source>
        <dbReference type="ARBA" id="ARBA00022597"/>
    </source>
</evidence>
<keyword evidence="4" id="KW-0762">Sugar transport</keyword>
<dbReference type="RefSeq" id="WP_187011476.1">
    <property type="nucleotide sequence ID" value="NZ_JACRWG010000001.1"/>
</dbReference>
<dbReference type="PROSITE" id="PS51100">
    <property type="entry name" value="PTS_EIIB_TYPE_3"/>
    <property type="match status" value="1"/>
</dbReference>
<comment type="similarity">
    <text evidence="1">Belongs to the ROK (NagC/XylR) family.</text>
</comment>
<evidence type="ECO:0000256" key="8">
    <source>
        <dbReference type="PROSITE-ProRule" id="PRU00423"/>
    </source>
</evidence>
<keyword evidence="7" id="KW-0418">Kinase</keyword>
<evidence type="ECO:0000256" key="1">
    <source>
        <dbReference type="ARBA" id="ARBA00006479"/>
    </source>
</evidence>
<dbReference type="Gene3D" id="3.30.420.40">
    <property type="match status" value="2"/>
</dbReference>
<dbReference type="SUPFAM" id="SSF52794">
    <property type="entry name" value="PTS system IIB component-like"/>
    <property type="match status" value="1"/>
</dbReference>
<keyword evidence="3" id="KW-0597">Phosphoprotein</keyword>
<organism evidence="10 11">
    <name type="scientific">Catenibacterium faecis</name>
    <dbReference type="NCBI Taxonomy" id="2764323"/>
    <lineage>
        <taxon>Bacteria</taxon>
        <taxon>Bacillati</taxon>
        <taxon>Bacillota</taxon>
        <taxon>Erysipelotrichia</taxon>
        <taxon>Erysipelotrichales</taxon>
        <taxon>Coprobacillaceae</taxon>
        <taxon>Catenibacterium</taxon>
    </lineage>
</organism>
<feature type="domain" description="PTS EIIB type-3" evidence="9">
    <location>
        <begin position="95"/>
        <end position="201"/>
    </location>
</feature>
<keyword evidence="5" id="KW-0808">Transferase</keyword>
<dbReference type="InterPro" id="IPR013012">
    <property type="entry name" value="PTS_EIIB_3"/>
</dbReference>
<evidence type="ECO:0000256" key="5">
    <source>
        <dbReference type="ARBA" id="ARBA00022679"/>
    </source>
</evidence>
<dbReference type="PANTHER" id="PTHR34581:SF2">
    <property type="entry name" value="PTS SYSTEM N,N'-DIACETYLCHITOBIOSE-SPECIFIC EIIB COMPONENT"/>
    <property type="match status" value="1"/>
</dbReference>
<dbReference type="Pfam" id="PF02302">
    <property type="entry name" value="PTS_IIB"/>
    <property type="match status" value="1"/>
</dbReference>
<dbReference type="PANTHER" id="PTHR34581">
    <property type="entry name" value="PTS SYSTEM N,N'-DIACETYLCHITOBIOSE-SPECIFIC EIIB COMPONENT"/>
    <property type="match status" value="1"/>
</dbReference>
<dbReference type="Proteomes" id="UP000603474">
    <property type="component" value="Unassembled WGS sequence"/>
</dbReference>
<dbReference type="EMBL" id="JACRWG010000001">
    <property type="protein sequence ID" value="MBC6008716.1"/>
    <property type="molecule type" value="Genomic_DNA"/>
</dbReference>
<dbReference type="InterPro" id="IPR000600">
    <property type="entry name" value="ROK"/>
</dbReference>
<evidence type="ECO:0000256" key="7">
    <source>
        <dbReference type="ARBA" id="ARBA00022777"/>
    </source>
</evidence>
<dbReference type="Pfam" id="PF00480">
    <property type="entry name" value="ROK"/>
    <property type="match status" value="1"/>
</dbReference>
<comment type="caution">
    <text evidence="10">The sequence shown here is derived from an EMBL/GenBank/DDBJ whole genome shotgun (WGS) entry which is preliminary data.</text>
</comment>
<name>A0ABR7K7N1_9FIRM</name>
<dbReference type="CDD" id="cd23763">
    <property type="entry name" value="ASKHA_ATPase_ROK"/>
    <property type="match status" value="1"/>
</dbReference>
<keyword evidence="2" id="KW-0813">Transport</keyword>
<accession>A0ABR7K7N1</accession>
<dbReference type="InterPro" id="IPR003501">
    <property type="entry name" value="PTS_EIIB_2/3"/>
</dbReference>